<dbReference type="InterPro" id="IPR011010">
    <property type="entry name" value="DNA_brk_join_enz"/>
</dbReference>
<name>A0A8B4S1B8_COMTE</name>
<gene>
    <name evidence="2" type="ORF">NCTC10698_01837</name>
</gene>
<evidence type="ECO:0008006" key="4">
    <source>
        <dbReference type="Google" id="ProtNLM"/>
    </source>
</evidence>
<dbReference type="GO" id="GO:0003677">
    <property type="term" value="F:DNA binding"/>
    <property type="evidence" value="ECO:0007669"/>
    <property type="project" value="UniProtKB-KW"/>
</dbReference>
<dbReference type="GeneID" id="70316420"/>
<keyword evidence="3" id="KW-1185">Reference proteome</keyword>
<dbReference type="AlphaFoldDB" id="A0A8B4S1B8"/>
<evidence type="ECO:0000313" key="3">
    <source>
        <dbReference type="Proteomes" id="UP000255070"/>
    </source>
</evidence>
<organism evidence="2 3">
    <name type="scientific">Comamonas testosteroni</name>
    <name type="common">Pseudomonas testosteroni</name>
    <dbReference type="NCBI Taxonomy" id="285"/>
    <lineage>
        <taxon>Bacteria</taxon>
        <taxon>Pseudomonadati</taxon>
        <taxon>Pseudomonadota</taxon>
        <taxon>Betaproteobacteria</taxon>
        <taxon>Burkholderiales</taxon>
        <taxon>Comamonadaceae</taxon>
        <taxon>Comamonas</taxon>
    </lineage>
</organism>
<dbReference type="Proteomes" id="UP000255070">
    <property type="component" value="Unassembled WGS sequence"/>
</dbReference>
<comment type="caution">
    <text evidence="2">The sequence shown here is derived from an EMBL/GenBank/DDBJ whole genome shotgun (WGS) entry which is preliminary data.</text>
</comment>
<dbReference type="EMBL" id="UFXL01000001">
    <property type="protein sequence ID" value="SUY76831.1"/>
    <property type="molecule type" value="Genomic_DNA"/>
</dbReference>
<sequence length="93" mass="10878">METLLQKQLDTFDRQVKNGQMSPSTYNGYAKAITGERMRRWHRLQIGKVLPSLLRDWVSEMDCTSKAIRNMLTPLRSLFEDAVNDELIDFNPF</sequence>
<protein>
    <recommendedName>
        <fullName evidence="4">Integrase SAM-like N-terminal domain-containing protein</fullName>
    </recommendedName>
</protein>
<proteinExistence type="predicted"/>
<evidence type="ECO:0000256" key="1">
    <source>
        <dbReference type="ARBA" id="ARBA00023125"/>
    </source>
</evidence>
<accession>A0A8B4S1B8</accession>
<dbReference type="RefSeq" id="WP_233506455.1">
    <property type="nucleotide sequence ID" value="NZ_BBJZ01000026.1"/>
</dbReference>
<dbReference type="SUPFAM" id="SSF56349">
    <property type="entry name" value="DNA breaking-rejoining enzymes"/>
    <property type="match status" value="1"/>
</dbReference>
<keyword evidence="1" id="KW-0238">DNA-binding</keyword>
<evidence type="ECO:0000313" key="2">
    <source>
        <dbReference type="EMBL" id="SUY76831.1"/>
    </source>
</evidence>
<reference evidence="2 3" key="1">
    <citation type="submission" date="2018-06" db="EMBL/GenBank/DDBJ databases">
        <authorList>
            <consortium name="Pathogen Informatics"/>
            <person name="Doyle S."/>
        </authorList>
    </citation>
    <scope>NUCLEOTIDE SEQUENCE [LARGE SCALE GENOMIC DNA]</scope>
    <source>
        <strain evidence="2 3">NCTC10698</strain>
    </source>
</reference>
<dbReference type="InterPro" id="IPR010998">
    <property type="entry name" value="Integrase_recombinase_N"/>
</dbReference>
<dbReference type="Gene3D" id="1.10.150.130">
    <property type="match status" value="1"/>
</dbReference>